<evidence type="ECO:0000313" key="2">
    <source>
        <dbReference type="EMBL" id="MCL2891680.1"/>
    </source>
</evidence>
<dbReference type="InterPro" id="IPR052926">
    <property type="entry name" value="Metallo-beta-lactamase_dom"/>
</dbReference>
<reference evidence="2 3" key="1">
    <citation type="submission" date="2022-02" db="EMBL/GenBank/DDBJ databases">
        <title>Description of Brenneria tiliae sp. nov. isolated from symptomatic Tilia x moltkei and Tilia x europaea trees in the UK.</title>
        <authorList>
            <person name="Kile H."/>
        </authorList>
    </citation>
    <scope>NUCLEOTIDE SEQUENCE [LARGE SCALE GENOMIC DNA]</scope>
    <source>
        <strain evidence="2 3">MC1SB4.1</strain>
    </source>
</reference>
<dbReference type="InterPro" id="IPR036866">
    <property type="entry name" value="RibonucZ/Hydroxyglut_hydro"/>
</dbReference>
<dbReference type="RefSeq" id="WP_249243598.1">
    <property type="nucleotide sequence ID" value="NZ_JAKPBZ010000103.1"/>
</dbReference>
<feature type="domain" description="Metallo-beta-lactamase" evidence="1">
    <location>
        <begin position="19"/>
        <end position="100"/>
    </location>
</feature>
<dbReference type="Proteomes" id="UP001203069">
    <property type="component" value="Unassembled WGS sequence"/>
</dbReference>
<name>A0ABT0MPB9_9GAMM</name>
<protein>
    <submittedName>
        <fullName evidence="2">MBL fold metallo-hydrolase</fullName>
    </submittedName>
</protein>
<dbReference type="PANTHER" id="PTHR13754:SF13">
    <property type="entry name" value="METALLO-BETA-LACTAMASE SUPERFAMILY PROTEIN (AFU_ORTHOLOGUE AFUA_3G07630)"/>
    <property type="match status" value="1"/>
</dbReference>
<comment type="caution">
    <text evidence="2">The sequence shown here is derived from an EMBL/GenBank/DDBJ whole genome shotgun (WGS) entry which is preliminary data.</text>
</comment>
<proteinExistence type="predicted"/>
<dbReference type="SUPFAM" id="SSF56281">
    <property type="entry name" value="Metallo-hydrolase/oxidoreductase"/>
    <property type="match status" value="1"/>
</dbReference>
<dbReference type="InterPro" id="IPR001279">
    <property type="entry name" value="Metallo-B-lactamas"/>
</dbReference>
<gene>
    <name evidence="2" type="ORF">MFP26_03035</name>
</gene>
<organism evidence="2 3">
    <name type="scientific">Brenneria tiliae</name>
    <dbReference type="NCBI Taxonomy" id="2914984"/>
    <lineage>
        <taxon>Bacteria</taxon>
        <taxon>Pseudomonadati</taxon>
        <taxon>Pseudomonadota</taxon>
        <taxon>Gammaproteobacteria</taxon>
        <taxon>Enterobacterales</taxon>
        <taxon>Pectobacteriaceae</taxon>
        <taxon>Brenneria</taxon>
    </lineage>
</organism>
<keyword evidence="3" id="KW-1185">Reference proteome</keyword>
<dbReference type="InterPro" id="IPR041712">
    <property type="entry name" value="DHPS-like_MBL-fold"/>
</dbReference>
<evidence type="ECO:0000313" key="3">
    <source>
        <dbReference type="Proteomes" id="UP001203069"/>
    </source>
</evidence>
<sequence>MWLICENHVEPSFGLQASHGFSVYIEFNGKRIVYDIGQDDTFMKNAKLLNIDITQCDHMIISHGHFDHAGALSDVISLVPPERIIIQKSAFDKKYRTSEGKLIDIGIGSELNKMNFNYACEKSFLLHDNIWALVNTPKTEECFSRKEPLFVERDGKIIEDDFSDEISLAIKTSRGLVVLSACSHRGCYNILTHAKKITGVERIACFIGGAHLCFKHRDDAYKELNDINKMDIRSYFLGHCSGLENIFHLKSIVATPDDVHVNYVGRKILI</sequence>
<accession>A0ABT0MPB9</accession>
<dbReference type="PANTHER" id="PTHR13754">
    <property type="entry name" value="METALLO-BETA-LACTAMASE SUPERFAMILY PROTEIN"/>
    <property type="match status" value="1"/>
</dbReference>
<dbReference type="Gene3D" id="3.60.15.10">
    <property type="entry name" value="Ribonuclease Z/Hydroxyacylglutathione hydrolase-like"/>
    <property type="match status" value="1"/>
</dbReference>
<dbReference type="Pfam" id="PF00753">
    <property type="entry name" value="Lactamase_B"/>
    <property type="match status" value="1"/>
</dbReference>
<dbReference type="CDD" id="cd07713">
    <property type="entry name" value="DHPS-like_MBL-fold"/>
    <property type="match status" value="1"/>
</dbReference>
<evidence type="ECO:0000259" key="1">
    <source>
        <dbReference type="Pfam" id="PF00753"/>
    </source>
</evidence>
<dbReference type="EMBL" id="JAKPBZ010000103">
    <property type="protein sequence ID" value="MCL2891680.1"/>
    <property type="molecule type" value="Genomic_DNA"/>
</dbReference>